<dbReference type="GO" id="GO:0005829">
    <property type="term" value="C:cytosol"/>
    <property type="evidence" value="ECO:0007669"/>
    <property type="project" value="TreeGrafter"/>
</dbReference>
<dbReference type="Pfam" id="PF00443">
    <property type="entry name" value="UCH"/>
    <property type="match status" value="1"/>
</dbReference>
<dbReference type="KEGG" id="pfh:PFHG_05482"/>
<dbReference type="GO" id="GO:0004843">
    <property type="term" value="F:cysteine-type deubiquitinase activity"/>
    <property type="evidence" value="ECO:0007669"/>
    <property type="project" value="InterPro"/>
</dbReference>
<name>A0A0L7KL99_PLAFX</name>
<feature type="non-terminal residue" evidence="3">
    <location>
        <position position="1"/>
    </location>
</feature>
<reference evidence="3 4" key="1">
    <citation type="submission" date="2006-03" db="EMBL/GenBank/DDBJ databases">
        <title>Annotation of Plasmodium falciparum HB3.</title>
        <authorList>
            <consortium name="The Broad Institute Genome Sequencing Platform"/>
            <person name="Volkman S.K."/>
            <person name="Neafsey D.E."/>
            <person name="Dash A.P."/>
            <person name="Chitnis C.E."/>
            <person name="Hartl D.L."/>
            <person name="Young S.K."/>
            <person name="Zeng Q."/>
            <person name="Koehrsen M."/>
            <person name="Alvarado L."/>
            <person name="Berlin A."/>
            <person name="Borenstein D."/>
            <person name="Chapman S.B."/>
            <person name="Chen Z."/>
            <person name="Engels R."/>
            <person name="Freedman E."/>
            <person name="Gellesch M."/>
            <person name="Goldberg J."/>
            <person name="Griggs A."/>
            <person name="Gujja S."/>
            <person name="Heilman E.R."/>
            <person name="Heiman D.I."/>
            <person name="Howarth C."/>
            <person name="Jen D."/>
            <person name="Larson L."/>
            <person name="Mehta T."/>
            <person name="Neiman D."/>
            <person name="Park D."/>
            <person name="Pearson M."/>
            <person name="Roberts A."/>
            <person name="Saif S."/>
            <person name="Shea T."/>
            <person name="Shenoy N."/>
            <person name="Sisk P."/>
            <person name="Stolte C."/>
            <person name="Sykes S."/>
            <person name="Walk T."/>
            <person name="White J."/>
            <person name="Yandava C."/>
            <person name="Haas B."/>
            <person name="Henn M.R."/>
            <person name="Nusbaum C."/>
            <person name="Birren B."/>
        </authorList>
    </citation>
    <scope>NUCLEOTIDE SEQUENCE [LARGE SCALE GENOMIC DNA]</scope>
    <source>
        <strain evidence="3">HB3</strain>
    </source>
</reference>
<dbReference type="InterPro" id="IPR028889">
    <property type="entry name" value="USP"/>
</dbReference>
<feature type="compositionally biased region" description="Basic and acidic residues" evidence="1">
    <location>
        <begin position="331"/>
        <end position="355"/>
    </location>
</feature>
<feature type="domain" description="USP" evidence="2">
    <location>
        <begin position="1"/>
        <end position="206"/>
    </location>
</feature>
<dbReference type="Proteomes" id="UP000054289">
    <property type="component" value="Unassembled WGS sequence"/>
</dbReference>
<dbReference type="InterPro" id="IPR050164">
    <property type="entry name" value="Peptidase_C19"/>
</dbReference>
<reference evidence="4" key="2">
    <citation type="submission" date="2006-03" db="EMBL/GenBank/DDBJ databases">
        <title>The genome sequence of the Plasmodium falciparum HB3.</title>
        <authorList>
            <consortium name="The Broad Institute Genome Sequencing Platform"/>
            <person name="Birren B."/>
            <person name="Lander E."/>
            <person name="Galagan J."/>
            <person name="Nusbaum C."/>
            <person name="Devon K."/>
            <person name="Henn M."/>
            <person name="Jaffe D."/>
            <person name="Butler J."/>
            <person name="Alvarez P."/>
            <person name="Gnerre S."/>
            <person name="Grabherr M."/>
            <person name="Kleber M."/>
            <person name="Mauceli E."/>
            <person name="Brockman W."/>
            <person name="MacCallum I.A."/>
            <person name="Rounsley S."/>
            <person name="Young S."/>
            <person name="LaButti K."/>
            <person name="Pushparaj V."/>
            <person name="DeCaprio D."/>
            <person name="Crawford M."/>
            <person name="Koehrsen M."/>
            <person name="Engels R."/>
            <person name="Montgomery P."/>
            <person name="Pearson M."/>
            <person name="Howarth C."/>
            <person name="Larson L."/>
            <person name="Luoma S."/>
            <person name="White J."/>
            <person name="Kodira C."/>
            <person name="Zeng Q."/>
            <person name="Oleary S."/>
            <person name="Yandava C."/>
            <person name="Alvarado L."/>
            <person name="Wirth D."/>
            <person name="Volkman S."/>
            <person name="Hartl D."/>
        </authorList>
    </citation>
    <scope>NUCLEOTIDE SEQUENCE [LARGE SCALE GENOMIC DNA]</scope>
</reference>
<organism evidence="3 4">
    <name type="scientific">Plasmodium falciparum (isolate HB3)</name>
    <dbReference type="NCBI Taxonomy" id="137071"/>
    <lineage>
        <taxon>Eukaryota</taxon>
        <taxon>Sar</taxon>
        <taxon>Alveolata</taxon>
        <taxon>Apicomplexa</taxon>
        <taxon>Aconoidasida</taxon>
        <taxon>Haemosporida</taxon>
        <taxon>Plasmodiidae</taxon>
        <taxon>Plasmodium</taxon>
        <taxon>Plasmodium (Laverania)</taxon>
    </lineage>
</organism>
<dbReference type="GO" id="GO:0031647">
    <property type="term" value="P:regulation of protein stability"/>
    <property type="evidence" value="ECO:0007669"/>
    <property type="project" value="TreeGrafter"/>
</dbReference>
<dbReference type="PANTHER" id="PTHR24006">
    <property type="entry name" value="UBIQUITIN CARBOXYL-TERMINAL HYDROLASE"/>
    <property type="match status" value="1"/>
</dbReference>
<protein>
    <recommendedName>
        <fullName evidence="2">USP domain-containing protein</fullName>
    </recommendedName>
</protein>
<feature type="compositionally biased region" description="Low complexity" evidence="1">
    <location>
        <begin position="431"/>
        <end position="446"/>
    </location>
</feature>
<dbReference type="InterPro" id="IPR018200">
    <property type="entry name" value="USP_CS"/>
</dbReference>
<dbReference type="PROSITE" id="PS50235">
    <property type="entry name" value="USP_3"/>
    <property type="match status" value="1"/>
</dbReference>
<sequence>VKWKTYIGSLDIDYKSIRKETYEDIQLDVQGCNNIYESLDKAIEAEILEGDNIYETDGYGKQKAKKGMRFLSFPNICIFLLKRFTFDLQRMETVKLNNRFEFYKELDLSKYCNKSGSQYVLQAVSVHQGNMNSGHYYSFSYKHNENFWLKCDDDKIFRVSEYSVINDNFGGYDLNLDNDLYDFDISDKIKQRLKNYSAYMLVYVKKSLIPKLIKECDPAVVNPQVVKRCRLEEIINKKRYKLKDEILEYVKIRVFDKYSYVHKSFHDLPPYGIPSLFNIKFDRSKTVIEAFYKILKIIKRIYARKSDKHKARMLKRINKNNIHKSITNVKVAHDDDVKKNEPTHDKIKTCEKDISNDASNKKSPTNNNKNNTSSSISISSNKMDTMRNTRHSCYDINSHEKKEESEENEENADNNKDERIISNVGEKKNRNINYNNNNNNNNNNMNVDKIHDRYKETYSKHMKEKSKDEKDIYNNVLIKNEIT</sequence>
<evidence type="ECO:0000256" key="1">
    <source>
        <dbReference type="SAM" id="MobiDB-lite"/>
    </source>
</evidence>
<dbReference type="InterPro" id="IPR038765">
    <property type="entry name" value="Papain-like_cys_pep_sf"/>
</dbReference>
<evidence type="ECO:0000313" key="3">
    <source>
        <dbReference type="EMBL" id="KOB64092.1"/>
    </source>
</evidence>
<dbReference type="Gene3D" id="3.90.70.10">
    <property type="entry name" value="Cysteine proteinases"/>
    <property type="match status" value="1"/>
</dbReference>
<dbReference type="PROSITE" id="PS00973">
    <property type="entry name" value="USP_2"/>
    <property type="match status" value="1"/>
</dbReference>
<dbReference type="InterPro" id="IPR001394">
    <property type="entry name" value="Peptidase_C19_UCH"/>
</dbReference>
<evidence type="ECO:0000313" key="4">
    <source>
        <dbReference type="Proteomes" id="UP000054289"/>
    </source>
</evidence>
<feature type="compositionally biased region" description="Basic and acidic residues" evidence="1">
    <location>
        <begin position="413"/>
        <end position="429"/>
    </location>
</feature>
<feature type="compositionally biased region" description="Low complexity" evidence="1">
    <location>
        <begin position="361"/>
        <end position="382"/>
    </location>
</feature>
<evidence type="ECO:0000259" key="2">
    <source>
        <dbReference type="PROSITE" id="PS50235"/>
    </source>
</evidence>
<proteinExistence type="predicted"/>
<accession>A0A0L7KL99</accession>
<dbReference type="GO" id="GO:0016579">
    <property type="term" value="P:protein deubiquitination"/>
    <property type="evidence" value="ECO:0007669"/>
    <property type="project" value="InterPro"/>
</dbReference>
<feature type="region of interest" description="Disordered" evidence="1">
    <location>
        <begin position="330"/>
        <end position="447"/>
    </location>
</feature>
<dbReference type="AlphaFoldDB" id="A0A0L7KL99"/>
<dbReference type="PANTHER" id="PTHR24006:SF644">
    <property type="entry name" value="UBIQUITIN CARBOXYL-TERMINAL HYDROLASE 7"/>
    <property type="match status" value="1"/>
</dbReference>
<dbReference type="SUPFAM" id="SSF54001">
    <property type="entry name" value="Cysteine proteinases"/>
    <property type="match status" value="1"/>
</dbReference>
<gene>
    <name evidence="3" type="ORF">PFHG_05482</name>
</gene>
<dbReference type="EMBL" id="GG700987">
    <property type="protein sequence ID" value="KOB64092.1"/>
    <property type="molecule type" value="Genomic_DNA"/>
</dbReference>
<dbReference type="OrthoDB" id="289038at2759"/>
<dbReference type="GO" id="GO:0005634">
    <property type="term" value="C:nucleus"/>
    <property type="evidence" value="ECO:0007669"/>
    <property type="project" value="TreeGrafter"/>
</dbReference>